<evidence type="ECO:0000313" key="1">
    <source>
        <dbReference type="EMBL" id="KAG2106135.1"/>
    </source>
</evidence>
<comment type="caution">
    <text evidence="1">The sequence shown here is derived from an EMBL/GenBank/DDBJ whole genome shotgun (WGS) entry which is preliminary data.</text>
</comment>
<dbReference type="GeneID" id="64693723"/>
<sequence length="65" mass="7634">FSHKHTKRSTTRCFFVTLAYQLMGNFPSIQKDVNRAICEDPVVLESSKSLHDQMKALFRQPLWHL</sequence>
<reference evidence="1" key="1">
    <citation type="journal article" date="2020" name="New Phytol.">
        <title>Comparative genomics reveals dynamic genome evolution in host specialist ectomycorrhizal fungi.</title>
        <authorList>
            <person name="Lofgren L.A."/>
            <person name="Nguyen N.H."/>
            <person name="Vilgalys R."/>
            <person name="Ruytinx J."/>
            <person name="Liao H.L."/>
            <person name="Branco S."/>
            <person name="Kuo A."/>
            <person name="LaButti K."/>
            <person name="Lipzen A."/>
            <person name="Andreopoulos W."/>
            <person name="Pangilinan J."/>
            <person name="Riley R."/>
            <person name="Hundley H."/>
            <person name="Na H."/>
            <person name="Barry K."/>
            <person name="Grigoriev I.V."/>
            <person name="Stajich J.E."/>
            <person name="Kennedy P.G."/>
        </authorList>
    </citation>
    <scope>NUCLEOTIDE SEQUENCE</scope>
    <source>
        <strain evidence="1">FC423</strain>
    </source>
</reference>
<keyword evidence="2" id="KW-1185">Reference proteome</keyword>
<dbReference type="OrthoDB" id="5967843at2759"/>
<gene>
    <name evidence="1" type="ORF">F5147DRAFT_578976</name>
</gene>
<dbReference type="Proteomes" id="UP000823399">
    <property type="component" value="Unassembled WGS sequence"/>
</dbReference>
<accession>A0A9P7JSS3</accession>
<organism evidence="1 2">
    <name type="scientific">Suillus discolor</name>
    <dbReference type="NCBI Taxonomy" id="1912936"/>
    <lineage>
        <taxon>Eukaryota</taxon>
        <taxon>Fungi</taxon>
        <taxon>Dikarya</taxon>
        <taxon>Basidiomycota</taxon>
        <taxon>Agaricomycotina</taxon>
        <taxon>Agaricomycetes</taxon>
        <taxon>Agaricomycetidae</taxon>
        <taxon>Boletales</taxon>
        <taxon>Suillineae</taxon>
        <taxon>Suillaceae</taxon>
        <taxon>Suillus</taxon>
    </lineage>
</organism>
<dbReference type="RefSeq" id="XP_041291445.1">
    <property type="nucleotide sequence ID" value="XM_041431464.1"/>
</dbReference>
<evidence type="ECO:0000313" key="2">
    <source>
        <dbReference type="Proteomes" id="UP000823399"/>
    </source>
</evidence>
<proteinExistence type="predicted"/>
<name>A0A9P7JSS3_9AGAM</name>
<dbReference type="AlphaFoldDB" id="A0A9P7JSS3"/>
<protein>
    <submittedName>
        <fullName evidence="1">Uncharacterized protein</fullName>
    </submittedName>
</protein>
<dbReference type="EMBL" id="JABBWM010000036">
    <property type="protein sequence ID" value="KAG2106135.1"/>
    <property type="molecule type" value="Genomic_DNA"/>
</dbReference>
<feature type="non-terminal residue" evidence="1">
    <location>
        <position position="1"/>
    </location>
</feature>